<dbReference type="Proteomes" id="UP000521313">
    <property type="component" value="Unassembled WGS sequence"/>
</dbReference>
<sequence length="555" mass="63270">MTVKEILESYEEITVEEQVLEGVLFFTLFEKKFLFFAPEKDDPSSMATVYLYDDNLLDFPHVMLRENSIIDGKYLPNGTYRWICLFEQESIVNTIVSYEDKIFDCVDRLIELLSMTSVEREREFQKEFMYYWNSESAGNNKVSVYLEQATQFTELDAFYGEKKVRLIQKGLNLSDIDDRDKSERKWTHHIENDVFYIPVTDSRGILPPHRGYQWTANEVQNIVYGKQIEHISDDTFQSIKSKVPKTQDVILVFGMRTDLSNVYFALKVKCKNSNNHTLLEKLLSDIVTLESLPTERKDYSYLCEQIGNDIGLLNKRILLIGAGSLGSYVAFELVKNGAKYLKIYDGDKFEEENVLRWAYGGIGKGSNKATTIQILLKLLHPEINIEVCDANISAHSLMEEISNKDLIIFTIGSSDEQIKLNSVLKRANCPIPAIFVWLEEGGTNSHILFVNYQMPGCFECLYTDSNGELVNNRARKNSSAATENNIIRNGCGGTRAAYGTAILLRTTAALLDVIRDYDEHKIMTNTLIDITPERITISDTEFPMEACNCCGDTGK</sequence>
<proteinExistence type="predicted"/>
<dbReference type="GO" id="GO:0016779">
    <property type="term" value="F:nucleotidyltransferase activity"/>
    <property type="evidence" value="ECO:0007669"/>
    <property type="project" value="UniProtKB-KW"/>
</dbReference>
<dbReference type="AlphaFoldDB" id="A0A7W8FXR6"/>
<evidence type="ECO:0000259" key="1">
    <source>
        <dbReference type="Pfam" id="PF00899"/>
    </source>
</evidence>
<keyword evidence="2" id="KW-0548">Nucleotidyltransferase</keyword>
<dbReference type="CDD" id="cd01483">
    <property type="entry name" value="E1_enzyme_family"/>
    <property type="match status" value="1"/>
</dbReference>
<dbReference type="SUPFAM" id="SSF69572">
    <property type="entry name" value="Activating enzymes of the ubiquitin-like proteins"/>
    <property type="match status" value="1"/>
</dbReference>
<comment type="caution">
    <text evidence="2">The sequence shown here is derived from an EMBL/GenBank/DDBJ whole genome shotgun (WGS) entry which is preliminary data.</text>
</comment>
<accession>A0A7W8FXR6</accession>
<dbReference type="InterPro" id="IPR000594">
    <property type="entry name" value="ThiF_NAD_FAD-bd"/>
</dbReference>
<evidence type="ECO:0000313" key="2">
    <source>
        <dbReference type="EMBL" id="MBB5184030.1"/>
    </source>
</evidence>
<dbReference type="GO" id="GO:0008641">
    <property type="term" value="F:ubiquitin-like modifier activating enzyme activity"/>
    <property type="evidence" value="ECO:0007669"/>
    <property type="project" value="InterPro"/>
</dbReference>
<gene>
    <name evidence="2" type="ORF">HNQ43_000063</name>
</gene>
<dbReference type="Pfam" id="PF00899">
    <property type="entry name" value="ThiF"/>
    <property type="match status" value="1"/>
</dbReference>
<protein>
    <submittedName>
        <fullName evidence="2">Molybdopterin/thiamine biosynthesis adenylyltransferase</fullName>
    </submittedName>
</protein>
<name>A0A7W8FXR6_9FIRM</name>
<reference evidence="2 3" key="1">
    <citation type="submission" date="2020-08" db="EMBL/GenBank/DDBJ databases">
        <title>Genomic Encyclopedia of Type Strains, Phase IV (KMG-IV): sequencing the most valuable type-strain genomes for metagenomic binning, comparative biology and taxonomic classification.</title>
        <authorList>
            <person name="Goeker M."/>
        </authorList>
    </citation>
    <scope>NUCLEOTIDE SEQUENCE [LARGE SCALE GENOMIC DNA]</scope>
    <source>
        <strain evidence="2 3">DSM 26963</strain>
    </source>
</reference>
<keyword evidence="2" id="KW-0808">Transferase</keyword>
<dbReference type="RefSeq" id="WP_183373722.1">
    <property type="nucleotide sequence ID" value="NZ_JACHHD010000001.1"/>
</dbReference>
<organism evidence="2 3">
    <name type="scientific">Faecalicoccus acidiformans</name>
    <dbReference type="NCBI Taxonomy" id="915173"/>
    <lineage>
        <taxon>Bacteria</taxon>
        <taxon>Bacillati</taxon>
        <taxon>Bacillota</taxon>
        <taxon>Erysipelotrichia</taxon>
        <taxon>Erysipelotrichales</taxon>
        <taxon>Erysipelotrichaceae</taxon>
        <taxon>Faecalicoccus</taxon>
    </lineage>
</organism>
<feature type="domain" description="THIF-type NAD/FAD binding fold" evidence="1">
    <location>
        <begin position="312"/>
        <end position="487"/>
    </location>
</feature>
<dbReference type="Gene3D" id="3.40.50.720">
    <property type="entry name" value="NAD(P)-binding Rossmann-like Domain"/>
    <property type="match status" value="1"/>
</dbReference>
<evidence type="ECO:0000313" key="3">
    <source>
        <dbReference type="Proteomes" id="UP000521313"/>
    </source>
</evidence>
<dbReference type="InterPro" id="IPR035985">
    <property type="entry name" value="Ubiquitin-activating_enz"/>
</dbReference>
<dbReference type="EMBL" id="JACHHD010000001">
    <property type="protein sequence ID" value="MBB5184030.1"/>
    <property type="molecule type" value="Genomic_DNA"/>
</dbReference>